<protein>
    <submittedName>
        <fullName evidence="8">Major facilitator superfamily domain,Major facilitator superfamily associated domain</fullName>
    </submittedName>
</protein>
<feature type="transmembrane region" description="Helical" evidence="6">
    <location>
        <begin position="365"/>
        <end position="383"/>
    </location>
</feature>
<feature type="transmembrane region" description="Helical" evidence="6">
    <location>
        <begin position="40"/>
        <end position="63"/>
    </location>
</feature>
<feature type="transmembrane region" description="Helical" evidence="6">
    <location>
        <begin position="184"/>
        <end position="208"/>
    </location>
</feature>
<evidence type="ECO:0000256" key="5">
    <source>
        <dbReference type="ARBA" id="ARBA00023136"/>
    </source>
</evidence>
<evidence type="ECO:0000313" key="8">
    <source>
        <dbReference type="EMBL" id="VVC36470.1"/>
    </source>
</evidence>
<name>A0A5E4MY61_9HEMI</name>
<feature type="transmembrane region" description="Helical" evidence="6">
    <location>
        <begin position="395"/>
        <end position="416"/>
    </location>
</feature>
<gene>
    <name evidence="8" type="ORF">CINCED_3A004987</name>
</gene>
<evidence type="ECO:0000313" key="9">
    <source>
        <dbReference type="Proteomes" id="UP000325440"/>
    </source>
</evidence>
<keyword evidence="5 6" id="KW-0472">Membrane</keyword>
<dbReference type="OrthoDB" id="515887at2759"/>
<feature type="domain" description="Major facilitator superfamily associated" evidence="7">
    <location>
        <begin position="11"/>
        <end position="396"/>
    </location>
</feature>
<dbReference type="PANTHER" id="PTHR16172:SF30">
    <property type="entry name" value="SUGAR BABY, ISOFORM C"/>
    <property type="match status" value="1"/>
</dbReference>
<feature type="transmembrane region" description="Helical" evidence="6">
    <location>
        <begin position="15"/>
        <end position="34"/>
    </location>
</feature>
<keyword evidence="4 6" id="KW-1133">Transmembrane helix</keyword>
<dbReference type="CDD" id="cd17335">
    <property type="entry name" value="MFS_MFSD6"/>
    <property type="match status" value="1"/>
</dbReference>
<feature type="transmembrane region" description="Helical" evidence="6">
    <location>
        <begin position="155"/>
        <end position="172"/>
    </location>
</feature>
<evidence type="ECO:0000259" key="7">
    <source>
        <dbReference type="Pfam" id="PF12832"/>
    </source>
</evidence>
<sequence>MPPFQIDRNLLLMKVHYFVGIGGYAPIFPFLTPILKQRGYSAFIVGLIYTLQPIPALFIRPITGVITDRFKCRRSVFIASTLIMFGLVALLSVIPGSVSDVEMNDLDVIKSPLFWFYFVTITLVNMDGTINGVLADTVCINLLGEEKNKYGKQRLWGSIGWSLAAIAAGVSVDWYSKDLTYKNYTLAFIISLLCFLIDIIVVSKIKIVQEEETKIVVSDLKRVLTESKALAFILWVILFGFFMSFIWNFVFWYIEDLSIIYHPETKSWMKTLQGVALIIQCFAGEVPSFFVSGYILKRIDHMTVFSLMFLTFTVVFYLYSIIQNPLWTLPVEILNGIAFGMAYSAAVSYAGIITPAGAEGTVQSIFGTALNGIGAPIGSFTGGNMFKNLGSIQSFRLLTGLALVVCISQVSVNFLLNCRHRPSDNGATTNKDCAYNLVETKDTAEDTIPTL</sequence>
<dbReference type="InterPro" id="IPR051717">
    <property type="entry name" value="MFS_MFSD6"/>
</dbReference>
<feature type="transmembrane region" description="Helical" evidence="6">
    <location>
        <begin position="333"/>
        <end position="353"/>
    </location>
</feature>
<dbReference type="EMBL" id="CABPRJ010001433">
    <property type="protein sequence ID" value="VVC36470.1"/>
    <property type="molecule type" value="Genomic_DNA"/>
</dbReference>
<dbReference type="Proteomes" id="UP000325440">
    <property type="component" value="Unassembled WGS sequence"/>
</dbReference>
<evidence type="ECO:0000256" key="6">
    <source>
        <dbReference type="SAM" id="Phobius"/>
    </source>
</evidence>
<dbReference type="InterPro" id="IPR024989">
    <property type="entry name" value="MFS_assoc_dom"/>
</dbReference>
<dbReference type="GO" id="GO:0016020">
    <property type="term" value="C:membrane"/>
    <property type="evidence" value="ECO:0007669"/>
    <property type="project" value="UniProtKB-SubCell"/>
</dbReference>
<proteinExistence type="inferred from homology"/>
<evidence type="ECO:0000256" key="2">
    <source>
        <dbReference type="ARBA" id="ARBA00005241"/>
    </source>
</evidence>
<dbReference type="Gene3D" id="1.20.1250.20">
    <property type="entry name" value="MFS general substrate transporter like domains"/>
    <property type="match status" value="2"/>
</dbReference>
<keyword evidence="9" id="KW-1185">Reference proteome</keyword>
<feature type="transmembrane region" description="Helical" evidence="6">
    <location>
        <begin position="75"/>
        <end position="94"/>
    </location>
</feature>
<keyword evidence="3 6" id="KW-0812">Transmembrane</keyword>
<feature type="transmembrane region" description="Helical" evidence="6">
    <location>
        <begin position="229"/>
        <end position="254"/>
    </location>
</feature>
<evidence type="ECO:0000256" key="1">
    <source>
        <dbReference type="ARBA" id="ARBA00004141"/>
    </source>
</evidence>
<reference evidence="8 9" key="1">
    <citation type="submission" date="2019-08" db="EMBL/GenBank/DDBJ databases">
        <authorList>
            <person name="Alioto T."/>
            <person name="Alioto T."/>
            <person name="Gomez Garrido J."/>
        </authorList>
    </citation>
    <scope>NUCLEOTIDE SEQUENCE [LARGE SCALE GENOMIC DNA]</scope>
</reference>
<organism evidence="8 9">
    <name type="scientific">Cinara cedri</name>
    <dbReference type="NCBI Taxonomy" id="506608"/>
    <lineage>
        <taxon>Eukaryota</taxon>
        <taxon>Metazoa</taxon>
        <taxon>Ecdysozoa</taxon>
        <taxon>Arthropoda</taxon>
        <taxon>Hexapoda</taxon>
        <taxon>Insecta</taxon>
        <taxon>Pterygota</taxon>
        <taxon>Neoptera</taxon>
        <taxon>Paraneoptera</taxon>
        <taxon>Hemiptera</taxon>
        <taxon>Sternorrhyncha</taxon>
        <taxon>Aphidomorpha</taxon>
        <taxon>Aphidoidea</taxon>
        <taxon>Aphididae</taxon>
        <taxon>Lachninae</taxon>
        <taxon>Cinara</taxon>
    </lineage>
</organism>
<dbReference type="SUPFAM" id="SSF103473">
    <property type="entry name" value="MFS general substrate transporter"/>
    <property type="match status" value="1"/>
</dbReference>
<feature type="transmembrane region" description="Helical" evidence="6">
    <location>
        <begin position="114"/>
        <end position="143"/>
    </location>
</feature>
<evidence type="ECO:0000256" key="3">
    <source>
        <dbReference type="ARBA" id="ARBA00022692"/>
    </source>
</evidence>
<evidence type="ECO:0000256" key="4">
    <source>
        <dbReference type="ARBA" id="ARBA00022989"/>
    </source>
</evidence>
<dbReference type="InterPro" id="IPR036259">
    <property type="entry name" value="MFS_trans_sf"/>
</dbReference>
<comment type="subcellular location">
    <subcellularLocation>
        <location evidence="1">Membrane</location>
        <topology evidence="1">Multi-pass membrane protein</topology>
    </subcellularLocation>
</comment>
<dbReference type="Pfam" id="PF12832">
    <property type="entry name" value="MFS_1_like"/>
    <property type="match status" value="1"/>
</dbReference>
<accession>A0A5E4MY61</accession>
<dbReference type="PANTHER" id="PTHR16172">
    <property type="entry name" value="MAJOR FACILITATOR SUPERFAMILY DOMAIN-CONTAINING PROTEIN 6-LIKE"/>
    <property type="match status" value="1"/>
</dbReference>
<comment type="similarity">
    <text evidence="2">Belongs to the major facilitator superfamily. MFSD6 family.</text>
</comment>
<feature type="transmembrane region" description="Helical" evidence="6">
    <location>
        <begin position="274"/>
        <end position="296"/>
    </location>
</feature>
<feature type="transmembrane region" description="Helical" evidence="6">
    <location>
        <begin position="303"/>
        <end position="321"/>
    </location>
</feature>
<dbReference type="AlphaFoldDB" id="A0A5E4MY61"/>